<feature type="region of interest" description="Disordered" evidence="1">
    <location>
        <begin position="46"/>
        <end position="75"/>
    </location>
</feature>
<protein>
    <submittedName>
        <fullName evidence="2">Uncharacterized protein</fullName>
    </submittedName>
</protein>
<gene>
    <name evidence="2" type="ORF">EDS130_LOCUS23129</name>
</gene>
<organism evidence="2 3">
    <name type="scientific">Adineta ricciae</name>
    <name type="common">Rotifer</name>
    <dbReference type="NCBI Taxonomy" id="249248"/>
    <lineage>
        <taxon>Eukaryota</taxon>
        <taxon>Metazoa</taxon>
        <taxon>Spiralia</taxon>
        <taxon>Gnathifera</taxon>
        <taxon>Rotifera</taxon>
        <taxon>Eurotatoria</taxon>
        <taxon>Bdelloidea</taxon>
        <taxon>Adinetida</taxon>
        <taxon>Adinetidae</taxon>
        <taxon>Adineta</taxon>
    </lineage>
</organism>
<evidence type="ECO:0000313" key="3">
    <source>
        <dbReference type="Proteomes" id="UP000663852"/>
    </source>
</evidence>
<proteinExistence type="predicted"/>
<feature type="compositionally biased region" description="Basic and acidic residues" evidence="1">
    <location>
        <begin position="65"/>
        <end position="75"/>
    </location>
</feature>
<evidence type="ECO:0000313" key="2">
    <source>
        <dbReference type="EMBL" id="CAF1160742.1"/>
    </source>
</evidence>
<sequence length="75" mass="8442">MQPSLYSPFAFGFGMCLPVDIHCVTDTLRNISIIASGHVCIGWTKKKNNNNDDDRKPAATSRNRMNKDTYSIHRA</sequence>
<dbReference type="AlphaFoldDB" id="A0A814TEG9"/>
<reference evidence="2" key="1">
    <citation type="submission" date="2021-02" db="EMBL/GenBank/DDBJ databases">
        <authorList>
            <person name="Nowell W R."/>
        </authorList>
    </citation>
    <scope>NUCLEOTIDE SEQUENCE</scope>
</reference>
<evidence type="ECO:0000256" key="1">
    <source>
        <dbReference type="SAM" id="MobiDB-lite"/>
    </source>
</evidence>
<accession>A0A814TEG9</accession>
<name>A0A814TEG9_ADIRI</name>
<comment type="caution">
    <text evidence="2">The sequence shown here is derived from an EMBL/GenBank/DDBJ whole genome shotgun (WGS) entry which is preliminary data.</text>
</comment>
<dbReference type="Proteomes" id="UP000663852">
    <property type="component" value="Unassembled WGS sequence"/>
</dbReference>
<dbReference type="EMBL" id="CAJNOJ010000125">
    <property type="protein sequence ID" value="CAF1160742.1"/>
    <property type="molecule type" value="Genomic_DNA"/>
</dbReference>